<keyword evidence="2" id="KW-1185">Reference proteome</keyword>
<evidence type="ECO:0000313" key="1">
    <source>
        <dbReference type="EMBL" id="KAG0721485.1"/>
    </source>
</evidence>
<name>A0A8J5CWE1_CHIOP</name>
<dbReference type="AlphaFoldDB" id="A0A8J5CWE1"/>
<reference evidence="1" key="1">
    <citation type="submission" date="2020-07" db="EMBL/GenBank/DDBJ databases">
        <title>The High-quality genome of the commercially important snow crab, Chionoecetes opilio.</title>
        <authorList>
            <person name="Jeong J.-H."/>
            <person name="Ryu S."/>
        </authorList>
    </citation>
    <scope>NUCLEOTIDE SEQUENCE</scope>
    <source>
        <strain evidence="1">MADBK_172401_WGS</strain>
        <tissue evidence="1">Digestive gland</tissue>
    </source>
</reference>
<dbReference type="Proteomes" id="UP000770661">
    <property type="component" value="Unassembled WGS sequence"/>
</dbReference>
<gene>
    <name evidence="1" type="ORF">GWK47_006335</name>
</gene>
<proteinExistence type="predicted"/>
<protein>
    <submittedName>
        <fullName evidence="1">Uncharacterized protein</fullName>
    </submittedName>
</protein>
<dbReference type="EMBL" id="JACEEZ010011069">
    <property type="protein sequence ID" value="KAG0721485.1"/>
    <property type="molecule type" value="Genomic_DNA"/>
</dbReference>
<evidence type="ECO:0000313" key="2">
    <source>
        <dbReference type="Proteomes" id="UP000770661"/>
    </source>
</evidence>
<sequence length="218" mass="24435">MFFDIPRTVDIFFLKLVSPFKMPFPAARGSEDDEEEIASPPFETLDTTHLSPPPVDAISSLIRYLEESRFQLITDAFRMTRRGASVTRRDDYVTTKPGEKRRTHVSKSLSHFSLLGTDRILRRAHGHLFTSTTPRCSASGATPKVASPATSTALLAASPAAATPTVATSAGRHVAHSPRHCWPIFPFPKVFRQWRRLWEDYLPCWIHRGCHDTSNSSS</sequence>
<accession>A0A8J5CWE1</accession>
<comment type="caution">
    <text evidence="1">The sequence shown here is derived from an EMBL/GenBank/DDBJ whole genome shotgun (WGS) entry which is preliminary data.</text>
</comment>
<organism evidence="1 2">
    <name type="scientific">Chionoecetes opilio</name>
    <name type="common">Atlantic snow crab</name>
    <name type="synonym">Cancer opilio</name>
    <dbReference type="NCBI Taxonomy" id="41210"/>
    <lineage>
        <taxon>Eukaryota</taxon>
        <taxon>Metazoa</taxon>
        <taxon>Ecdysozoa</taxon>
        <taxon>Arthropoda</taxon>
        <taxon>Crustacea</taxon>
        <taxon>Multicrustacea</taxon>
        <taxon>Malacostraca</taxon>
        <taxon>Eumalacostraca</taxon>
        <taxon>Eucarida</taxon>
        <taxon>Decapoda</taxon>
        <taxon>Pleocyemata</taxon>
        <taxon>Brachyura</taxon>
        <taxon>Eubrachyura</taxon>
        <taxon>Majoidea</taxon>
        <taxon>Majidae</taxon>
        <taxon>Chionoecetes</taxon>
    </lineage>
</organism>